<dbReference type="Pfam" id="PF02892">
    <property type="entry name" value="zf-BED"/>
    <property type="match status" value="1"/>
</dbReference>
<feature type="region of interest" description="Disordered" evidence="4">
    <location>
        <begin position="268"/>
        <end position="370"/>
    </location>
</feature>
<dbReference type="SMART" id="SM00614">
    <property type="entry name" value="ZnF_BED"/>
    <property type="match status" value="1"/>
</dbReference>
<dbReference type="InterPro" id="IPR036236">
    <property type="entry name" value="Znf_C2H2_sf"/>
</dbReference>
<feature type="compositionally biased region" description="Acidic residues" evidence="4">
    <location>
        <begin position="312"/>
        <end position="322"/>
    </location>
</feature>
<protein>
    <recommendedName>
        <fullName evidence="5">BED-type domain-containing protein</fullName>
    </recommendedName>
</protein>
<dbReference type="InterPro" id="IPR003656">
    <property type="entry name" value="Znf_BED"/>
</dbReference>
<gene>
    <name evidence="6" type="ORF">AB205_0052650</name>
</gene>
<accession>A0A2G9R4D3</accession>
<dbReference type="GO" id="GO:0005634">
    <property type="term" value="C:nucleus"/>
    <property type="evidence" value="ECO:0007669"/>
    <property type="project" value="TreeGrafter"/>
</dbReference>
<evidence type="ECO:0000259" key="5">
    <source>
        <dbReference type="Pfam" id="PF02892"/>
    </source>
</evidence>
<dbReference type="GO" id="GO:0003677">
    <property type="term" value="F:DNA binding"/>
    <property type="evidence" value="ECO:0007669"/>
    <property type="project" value="InterPro"/>
</dbReference>
<dbReference type="PANTHER" id="PTHR47241:SF1">
    <property type="entry name" value="BED-TYPE DOMAIN-CONTAINING PROTEIN"/>
    <property type="match status" value="1"/>
</dbReference>
<feature type="non-terminal residue" evidence="6">
    <location>
        <position position="1"/>
    </location>
</feature>
<keyword evidence="1" id="KW-0479">Metal-binding</keyword>
<dbReference type="SUPFAM" id="SSF57667">
    <property type="entry name" value="beta-beta-alpha zinc fingers"/>
    <property type="match status" value="1"/>
</dbReference>
<keyword evidence="3" id="KW-0862">Zinc</keyword>
<name>A0A2G9R4D3_AQUCT</name>
<reference evidence="7" key="1">
    <citation type="journal article" date="2017" name="Nat. Commun.">
        <title>The North American bullfrog draft genome provides insight into hormonal regulation of long noncoding RNA.</title>
        <authorList>
            <person name="Hammond S.A."/>
            <person name="Warren R.L."/>
            <person name="Vandervalk B.P."/>
            <person name="Kucuk E."/>
            <person name="Khan H."/>
            <person name="Gibb E.A."/>
            <person name="Pandoh P."/>
            <person name="Kirk H."/>
            <person name="Zhao Y."/>
            <person name="Jones M."/>
            <person name="Mungall A.J."/>
            <person name="Coope R."/>
            <person name="Pleasance S."/>
            <person name="Moore R.A."/>
            <person name="Holt R.A."/>
            <person name="Round J.M."/>
            <person name="Ohora S."/>
            <person name="Walle B.V."/>
            <person name="Veldhoen N."/>
            <person name="Helbing C.C."/>
            <person name="Birol I."/>
        </authorList>
    </citation>
    <scope>NUCLEOTIDE SEQUENCE [LARGE SCALE GENOMIC DNA]</scope>
</reference>
<dbReference type="Proteomes" id="UP000228934">
    <property type="component" value="Unassembled WGS sequence"/>
</dbReference>
<evidence type="ECO:0000256" key="2">
    <source>
        <dbReference type="ARBA" id="ARBA00022771"/>
    </source>
</evidence>
<proteinExistence type="predicted"/>
<evidence type="ECO:0000256" key="1">
    <source>
        <dbReference type="ARBA" id="ARBA00022723"/>
    </source>
</evidence>
<feature type="domain" description="BED-type" evidence="5">
    <location>
        <begin position="378"/>
        <end position="425"/>
    </location>
</feature>
<evidence type="ECO:0000256" key="3">
    <source>
        <dbReference type="ARBA" id="ARBA00022833"/>
    </source>
</evidence>
<dbReference type="AlphaFoldDB" id="A0A2G9R4D3"/>
<keyword evidence="7" id="KW-1185">Reference proteome</keyword>
<evidence type="ECO:0000313" key="6">
    <source>
        <dbReference type="EMBL" id="PIO22727.1"/>
    </source>
</evidence>
<sequence>LCAATSRCRPFLVYLFKYIKYSMSGSGAHLSFFSAVGRVEPQHAEALVEWMTKPSSSSSSSSSSVTQAQSTLAAKAAYSIGSMSSVTPSLAPPSCPEESPELFDHSVVYMLQEDAQSFEGSDDGTRIEEGSNVSPERGGAQEGQQTDSHVPPAAAYCQSQANKRGQAGFVSKGNSAGCGDGASSSAPGHVEPQHAEDLVEWMTKPSSSSSSSHPGSGYFGKAAANTASSLGSMASVTPSLALPCPPKEFPELFDHSVLYMFQEDTQRFEGSDDGTQLDEGSNVSPERGGAQEGQQSGSHVPPAAAYCQVCSSDEEGGDDEVTDSTWVPHRREEEEEEHHQRGRMPSRGQPKGSTPTASHPKAPHVQGATVSSRYSKSSLVWAFFEMSASDPSAAICNVCLKRISRGQNISRLGSTCLTRHMLTCHTVPWQAYLKDPHQRTKRTSPLLLIS</sequence>
<keyword evidence="2" id="KW-0863">Zinc-finger</keyword>
<dbReference type="EMBL" id="KV971212">
    <property type="protein sequence ID" value="PIO22727.1"/>
    <property type="molecule type" value="Genomic_DNA"/>
</dbReference>
<dbReference type="GO" id="GO:0008270">
    <property type="term" value="F:zinc ion binding"/>
    <property type="evidence" value="ECO:0007669"/>
    <property type="project" value="UniProtKB-KW"/>
</dbReference>
<feature type="region of interest" description="Disordered" evidence="4">
    <location>
        <begin position="117"/>
        <end position="151"/>
    </location>
</feature>
<dbReference type="InterPro" id="IPR052865">
    <property type="entry name" value="Zinc_finger_BED"/>
</dbReference>
<evidence type="ECO:0000256" key="4">
    <source>
        <dbReference type="SAM" id="MobiDB-lite"/>
    </source>
</evidence>
<dbReference type="PANTHER" id="PTHR47241">
    <property type="entry name" value="FINGER PROTEIN, PUTATIVE-RELATED"/>
    <property type="match status" value="1"/>
</dbReference>
<organism evidence="6 7">
    <name type="scientific">Aquarana catesbeiana</name>
    <name type="common">American bullfrog</name>
    <name type="synonym">Rana catesbeiana</name>
    <dbReference type="NCBI Taxonomy" id="8400"/>
    <lineage>
        <taxon>Eukaryota</taxon>
        <taxon>Metazoa</taxon>
        <taxon>Chordata</taxon>
        <taxon>Craniata</taxon>
        <taxon>Vertebrata</taxon>
        <taxon>Euteleostomi</taxon>
        <taxon>Amphibia</taxon>
        <taxon>Batrachia</taxon>
        <taxon>Anura</taxon>
        <taxon>Neobatrachia</taxon>
        <taxon>Ranoidea</taxon>
        <taxon>Ranidae</taxon>
        <taxon>Aquarana</taxon>
    </lineage>
</organism>
<evidence type="ECO:0000313" key="7">
    <source>
        <dbReference type="Proteomes" id="UP000228934"/>
    </source>
</evidence>